<dbReference type="Gene3D" id="3.30.70.100">
    <property type="match status" value="1"/>
</dbReference>
<dbReference type="Pfam" id="PF07045">
    <property type="entry name" value="DUF1330"/>
    <property type="match status" value="1"/>
</dbReference>
<name>A0A1A9BAG3_9ACTN</name>
<reference evidence="3" key="1">
    <citation type="submission" date="2016-06" db="EMBL/GenBank/DDBJ databases">
        <authorList>
            <person name="Varghese N."/>
            <person name="Submissions Spin"/>
        </authorList>
    </citation>
    <scope>NUCLEOTIDE SEQUENCE [LARGE SCALE GENOMIC DNA]</scope>
    <source>
        <strain evidence="3">DSM 45794</strain>
    </source>
</reference>
<dbReference type="AlphaFoldDB" id="A0A1A9BAG3"/>
<evidence type="ECO:0000313" key="3">
    <source>
        <dbReference type="Proteomes" id="UP000199558"/>
    </source>
</evidence>
<sequence>MTVYALAQLTVHDRARYDRYVAAFLPVLARHGGRLLAADTAPRVVEGEWSHDKVVLMSFDNREDFERWSTSPEYRAISRDREAATEGVVLLLDGIGHAWPA</sequence>
<gene>
    <name evidence="2" type="ORF">GA0070622_3528</name>
</gene>
<dbReference type="Proteomes" id="UP000199558">
    <property type="component" value="Unassembled WGS sequence"/>
</dbReference>
<feature type="domain" description="DUF1330" evidence="1">
    <location>
        <begin position="2"/>
        <end position="94"/>
    </location>
</feature>
<dbReference type="PANTHER" id="PTHR41521:SF4">
    <property type="entry name" value="BLR0684 PROTEIN"/>
    <property type="match status" value="1"/>
</dbReference>
<dbReference type="InterPro" id="IPR010753">
    <property type="entry name" value="DUF1330"/>
</dbReference>
<proteinExistence type="predicted"/>
<keyword evidence="3" id="KW-1185">Reference proteome</keyword>
<evidence type="ECO:0000259" key="1">
    <source>
        <dbReference type="Pfam" id="PF07045"/>
    </source>
</evidence>
<organism evidence="2 3">
    <name type="scientific">Micromonospora sediminicola</name>
    <dbReference type="NCBI Taxonomy" id="946078"/>
    <lineage>
        <taxon>Bacteria</taxon>
        <taxon>Bacillati</taxon>
        <taxon>Actinomycetota</taxon>
        <taxon>Actinomycetes</taxon>
        <taxon>Micromonosporales</taxon>
        <taxon>Micromonosporaceae</taxon>
        <taxon>Micromonospora</taxon>
    </lineage>
</organism>
<dbReference type="OrthoDB" id="9806380at2"/>
<dbReference type="InterPro" id="IPR011008">
    <property type="entry name" value="Dimeric_a/b-barrel"/>
</dbReference>
<dbReference type="PANTHER" id="PTHR41521">
    <property type="match status" value="1"/>
</dbReference>
<dbReference type="SUPFAM" id="SSF54909">
    <property type="entry name" value="Dimeric alpha+beta barrel"/>
    <property type="match status" value="1"/>
</dbReference>
<evidence type="ECO:0000313" key="2">
    <source>
        <dbReference type="EMBL" id="SBT66505.1"/>
    </source>
</evidence>
<accession>A0A1A9BAG3</accession>
<dbReference type="RefSeq" id="WP_091574280.1">
    <property type="nucleotide sequence ID" value="NZ_FLRH01000003.1"/>
</dbReference>
<dbReference type="EMBL" id="FLRH01000003">
    <property type="protein sequence ID" value="SBT66505.1"/>
    <property type="molecule type" value="Genomic_DNA"/>
</dbReference>
<protein>
    <submittedName>
        <fullName evidence="2">Uncharacterized conserved protein, DUF1330 family</fullName>
    </submittedName>
</protein>
<dbReference type="STRING" id="946078.GA0070622_3528"/>